<dbReference type="PANTHER" id="PTHR42791:SF1">
    <property type="entry name" value="N-ACETYLTRANSFERASE DOMAIN-CONTAINING PROTEIN"/>
    <property type="match status" value="1"/>
</dbReference>
<dbReference type="SUPFAM" id="SSF55729">
    <property type="entry name" value="Acyl-CoA N-acyltransferases (Nat)"/>
    <property type="match status" value="1"/>
</dbReference>
<organism evidence="1 2">
    <name type="scientific">Klenkia taihuensis</name>
    <dbReference type="NCBI Taxonomy" id="1225127"/>
    <lineage>
        <taxon>Bacteria</taxon>
        <taxon>Bacillati</taxon>
        <taxon>Actinomycetota</taxon>
        <taxon>Actinomycetes</taxon>
        <taxon>Geodermatophilales</taxon>
        <taxon>Geodermatophilaceae</taxon>
        <taxon>Klenkia</taxon>
    </lineage>
</organism>
<keyword evidence="2" id="KW-1185">Reference proteome</keyword>
<dbReference type="InterPro" id="IPR016181">
    <property type="entry name" value="Acyl_CoA_acyltransferase"/>
</dbReference>
<evidence type="ECO:0000313" key="1">
    <source>
        <dbReference type="EMBL" id="SFC09352.1"/>
    </source>
</evidence>
<proteinExistence type="predicted"/>
<dbReference type="EMBL" id="FOMD01000001">
    <property type="protein sequence ID" value="SFC09352.1"/>
    <property type="molecule type" value="Genomic_DNA"/>
</dbReference>
<protein>
    <recommendedName>
        <fullName evidence="3">N-acetyltransferase domain-containing protein</fullName>
    </recommendedName>
</protein>
<reference evidence="2" key="1">
    <citation type="submission" date="2016-10" db="EMBL/GenBank/DDBJ databases">
        <authorList>
            <person name="Varghese N."/>
            <person name="Submissions S."/>
        </authorList>
    </citation>
    <scope>NUCLEOTIDE SEQUENCE [LARGE SCALE GENOMIC DNA]</scope>
    <source>
        <strain evidence="2">DSM 45962</strain>
    </source>
</reference>
<dbReference type="OrthoDB" id="7057833at2"/>
<sequence>MTESARGVRPARRPDVPRISATLARAWADYRWSGWALPEDGRAQRLHRWCELAVLRGLDTDSVWTTDDGSAVAVWAPPSPPPVADDLRAVLDRDLPRMLGSRQPVVLASERLAEQGLPEEPHWRLVMLGTLADRRHAGLAARVCRPVLERCDAEGVPAALTAYTRLAVTWGQRQGFAVTHATRTAVDHELPAWAMVRRPAAGSGGGEGGDG</sequence>
<name>A0A1I1GDJ1_9ACTN</name>
<dbReference type="STRING" id="1225127.SAMN05661030_0085"/>
<dbReference type="Gene3D" id="3.40.630.30">
    <property type="match status" value="1"/>
</dbReference>
<evidence type="ECO:0008006" key="3">
    <source>
        <dbReference type="Google" id="ProtNLM"/>
    </source>
</evidence>
<dbReference type="PANTHER" id="PTHR42791">
    <property type="entry name" value="GNAT FAMILY ACETYLTRANSFERASE"/>
    <property type="match status" value="1"/>
</dbReference>
<evidence type="ECO:0000313" key="2">
    <source>
        <dbReference type="Proteomes" id="UP000199022"/>
    </source>
</evidence>
<dbReference type="Proteomes" id="UP000199022">
    <property type="component" value="Unassembled WGS sequence"/>
</dbReference>
<dbReference type="RefSeq" id="WP_091553292.1">
    <property type="nucleotide sequence ID" value="NZ_BNAC01000002.1"/>
</dbReference>
<dbReference type="AlphaFoldDB" id="A0A1I1GDJ1"/>
<gene>
    <name evidence="1" type="ORF">SAMN05661030_0085</name>
</gene>
<accession>A0A1I1GDJ1</accession>
<dbReference type="InterPro" id="IPR052523">
    <property type="entry name" value="Trichothecene_AcTrans"/>
</dbReference>